<organism evidence="1 2">
    <name type="scientific">Portunus trituberculatus</name>
    <name type="common">Swimming crab</name>
    <name type="synonym">Neptunus trituberculatus</name>
    <dbReference type="NCBI Taxonomy" id="210409"/>
    <lineage>
        <taxon>Eukaryota</taxon>
        <taxon>Metazoa</taxon>
        <taxon>Ecdysozoa</taxon>
        <taxon>Arthropoda</taxon>
        <taxon>Crustacea</taxon>
        <taxon>Multicrustacea</taxon>
        <taxon>Malacostraca</taxon>
        <taxon>Eumalacostraca</taxon>
        <taxon>Eucarida</taxon>
        <taxon>Decapoda</taxon>
        <taxon>Pleocyemata</taxon>
        <taxon>Brachyura</taxon>
        <taxon>Eubrachyura</taxon>
        <taxon>Portunoidea</taxon>
        <taxon>Portunidae</taxon>
        <taxon>Portuninae</taxon>
        <taxon>Portunus</taxon>
    </lineage>
</organism>
<keyword evidence="2" id="KW-1185">Reference proteome</keyword>
<evidence type="ECO:0000313" key="1">
    <source>
        <dbReference type="EMBL" id="MPC55870.1"/>
    </source>
</evidence>
<accession>A0A5B7G6L4</accession>
<proteinExistence type="predicted"/>
<sequence>MLLIQFEDVPTLRRKLIAHVSQLMVDTLPSRSAEWFALHGKIYHRLSLTGLQMARLQVTQESPGRDASGSAVTHTQARITQAAGVRMTASCYIVRTLLSSSGTFWGLIKTNATN</sequence>
<dbReference type="Proteomes" id="UP000324222">
    <property type="component" value="Unassembled WGS sequence"/>
</dbReference>
<dbReference type="AlphaFoldDB" id="A0A5B7G6L4"/>
<reference evidence="1 2" key="1">
    <citation type="submission" date="2019-05" db="EMBL/GenBank/DDBJ databases">
        <title>Another draft genome of Portunus trituberculatus and its Hox gene families provides insights of decapod evolution.</title>
        <authorList>
            <person name="Jeong J.-H."/>
            <person name="Song I."/>
            <person name="Kim S."/>
            <person name="Choi T."/>
            <person name="Kim D."/>
            <person name="Ryu S."/>
            <person name="Kim W."/>
        </authorList>
    </citation>
    <scope>NUCLEOTIDE SEQUENCE [LARGE SCALE GENOMIC DNA]</scope>
    <source>
        <tissue evidence="1">Muscle</tissue>
    </source>
</reference>
<name>A0A5B7G6L4_PORTR</name>
<comment type="caution">
    <text evidence="1">The sequence shown here is derived from an EMBL/GenBank/DDBJ whole genome shotgun (WGS) entry which is preliminary data.</text>
</comment>
<protein>
    <submittedName>
        <fullName evidence="1">Uncharacterized protein</fullName>
    </submittedName>
</protein>
<evidence type="ECO:0000313" key="2">
    <source>
        <dbReference type="Proteomes" id="UP000324222"/>
    </source>
</evidence>
<gene>
    <name evidence="1" type="ORF">E2C01_049815</name>
</gene>
<dbReference type="EMBL" id="VSRR010013508">
    <property type="protein sequence ID" value="MPC55870.1"/>
    <property type="molecule type" value="Genomic_DNA"/>
</dbReference>